<feature type="compositionally biased region" description="Gly residues" evidence="1">
    <location>
        <begin position="19"/>
        <end position="35"/>
    </location>
</feature>
<reference evidence="2" key="2">
    <citation type="submission" date="2021-02" db="EMBL/GenBank/DDBJ databases">
        <authorList>
            <person name="Kimball J.A."/>
            <person name="Haas M.W."/>
            <person name="Macchietto M."/>
            <person name="Kono T."/>
            <person name="Duquette J."/>
            <person name="Shao M."/>
        </authorList>
    </citation>
    <scope>NUCLEOTIDE SEQUENCE</scope>
    <source>
        <tissue evidence="2">Fresh leaf tissue</tissue>
    </source>
</reference>
<feature type="region of interest" description="Disordered" evidence="1">
    <location>
        <begin position="14"/>
        <end position="41"/>
    </location>
</feature>
<name>A0A8J5SKG2_ZIZPA</name>
<evidence type="ECO:0000256" key="1">
    <source>
        <dbReference type="SAM" id="MobiDB-lite"/>
    </source>
</evidence>
<evidence type="ECO:0000313" key="2">
    <source>
        <dbReference type="EMBL" id="KAG8067214.1"/>
    </source>
</evidence>
<sequence length="221" mass="22124">MVANGAAAAQEGITRRAAKGGGGDDAAPAGDGGAGAVSRDPRKVGCAKRGLRSLAAAVELSVALMTASFYASGSAAAAAAAEAEAEASKVVIARAGSVAAEAVMALAAWMVWAEGGLHSAPATRRDAGALRGAAGGNDGVDASFTGARLARGRVGVVRDHGSRRRGMRARMGSAPSTPSPATSRRPCIAWAVLLAVINYKICKKNLKNSSLSCVLLDVHYI</sequence>
<keyword evidence="3" id="KW-1185">Reference proteome</keyword>
<dbReference type="AlphaFoldDB" id="A0A8J5SKG2"/>
<proteinExistence type="predicted"/>
<feature type="compositionally biased region" description="Low complexity" evidence="1">
    <location>
        <begin position="169"/>
        <end position="182"/>
    </location>
</feature>
<gene>
    <name evidence="2" type="ORF">GUJ93_ZPchr0005g14862</name>
</gene>
<organism evidence="2 3">
    <name type="scientific">Zizania palustris</name>
    <name type="common">Northern wild rice</name>
    <dbReference type="NCBI Taxonomy" id="103762"/>
    <lineage>
        <taxon>Eukaryota</taxon>
        <taxon>Viridiplantae</taxon>
        <taxon>Streptophyta</taxon>
        <taxon>Embryophyta</taxon>
        <taxon>Tracheophyta</taxon>
        <taxon>Spermatophyta</taxon>
        <taxon>Magnoliopsida</taxon>
        <taxon>Liliopsida</taxon>
        <taxon>Poales</taxon>
        <taxon>Poaceae</taxon>
        <taxon>BOP clade</taxon>
        <taxon>Oryzoideae</taxon>
        <taxon>Oryzeae</taxon>
        <taxon>Zizaniinae</taxon>
        <taxon>Zizania</taxon>
    </lineage>
</organism>
<protein>
    <submittedName>
        <fullName evidence="2">Uncharacterized protein</fullName>
    </submittedName>
</protein>
<accession>A0A8J5SKG2</accession>
<dbReference type="Proteomes" id="UP000729402">
    <property type="component" value="Unassembled WGS sequence"/>
</dbReference>
<dbReference type="EMBL" id="JAAALK010000284">
    <property type="protein sequence ID" value="KAG8067214.1"/>
    <property type="molecule type" value="Genomic_DNA"/>
</dbReference>
<comment type="caution">
    <text evidence="2">The sequence shown here is derived from an EMBL/GenBank/DDBJ whole genome shotgun (WGS) entry which is preliminary data.</text>
</comment>
<evidence type="ECO:0000313" key="3">
    <source>
        <dbReference type="Proteomes" id="UP000729402"/>
    </source>
</evidence>
<feature type="region of interest" description="Disordered" evidence="1">
    <location>
        <begin position="161"/>
        <end position="182"/>
    </location>
</feature>
<reference evidence="2" key="1">
    <citation type="journal article" date="2021" name="bioRxiv">
        <title>Whole Genome Assembly and Annotation of Northern Wild Rice, Zizania palustris L., Supports a Whole Genome Duplication in the Zizania Genus.</title>
        <authorList>
            <person name="Haas M."/>
            <person name="Kono T."/>
            <person name="Macchietto M."/>
            <person name="Millas R."/>
            <person name="McGilp L."/>
            <person name="Shao M."/>
            <person name="Duquette J."/>
            <person name="Hirsch C.N."/>
            <person name="Kimball J."/>
        </authorList>
    </citation>
    <scope>NUCLEOTIDE SEQUENCE</scope>
    <source>
        <tissue evidence="2">Fresh leaf tissue</tissue>
    </source>
</reference>